<name>A0ACB9IQ24_9ASTR</name>
<dbReference type="Proteomes" id="UP001056120">
    <property type="component" value="Linkage Group LG07"/>
</dbReference>
<protein>
    <submittedName>
        <fullName evidence="1">Uncharacterized protein</fullName>
    </submittedName>
</protein>
<evidence type="ECO:0000313" key="1">
    <source>
        <dbReference type="EMBL" id="KAI3809773.1"/>
    </source>
</evidence>
<dbReference type="EMBL" id="CM042024">
    <property type="protein sequence ID" value="KAI3809773.1"/>
    <property type="molecule type" value="Genomic_DNA"/>
</dbReference>
<evidence type="ECO:0000313" key="2">
    <source>
        <dbReference type="Proteomes" id="UP001056120"/>
    </source>
</evidence>
<sequence length="122" mass="14127">MGRNCMLYGYMHILNFSCLVYKFTFLAKSSKIISYQPRYLEAVCCVAYYISGVWRVSSQRKTKNLKEICSLGKKLGQGFNAQTLKKNQTSLTKHRGEIEGRDLHPHSSIDKSFDWAHKQTLR</sequence>
<organism evidence="1 2">
    <name type="scientific">Smallanthus sonchifolius</name>
    <dbReference type="NCBI Taxonomy" id="185202"/>
    <lineage>
        <taxon>Eukaryota</taxon>
        <taxon>Viridiplantae</taxon>
        <taxon>Streptophyta</taxon>
        <taxon>Embryophyta</taxon>
        <taxon>Tracheophyta</taxon>
        <taxon>Spermatophyta</taxon>
        <taxon>Magnoliopsida</taxon>
        <taxon>eudicotyledons</taxon>
        <taxon>Gunneridae</taxon>
        <taxon>Pentapetalae</taxon>
        <taxon>asterids</taxon>
        <taxon>campanulids</taxon>
        <taxon>Asterales</taxon>
        <taxon>Asteraceae</taxon>
        <taxon>Asteroideae</taxon>
        <taxon>Heliantheae alliance</taxon>
        <taxon>Millerieae</taxon>
        <taxon>Smallanthus</taxon>
    </lineage>
</organism>
<keyword evidence="2" id="KW-1185">Reference proteome</keyword>
<proteinExistence type="predicted"/>
<accession>A0ACB9IQ24</accession>
<reference evidence="2" key="1">
    <citation type="journal article" date="2022" name="Mol. Ecol. Resour.">
        <title>The genomes of chicory, endive, great burdock and yacon provide insights into Asteraceae palaeo-polyploidization history and plant inulin production.</title>
        <authorList>
            <person name="Fan W."/>
            <person name="Wang S."/>
            <person name="Wang H."/>
            <person name="Wang A."/>
            <person name="Jiang F."/>
            <person name="Liu H."/>
            <person name="Zhao H."/>
            <person name="Xu D."/>
            <person name="Zhang Y."/>
        </authorList>
    </citation>
    <scope>NUCLEOTIDE SEQUENCE [LARGE SCALE GENOMIC DNA]</scope>
    <source>
        <strain evidence="2">cv. Yunnan</strain>
    </source>
</reference>
<reference evidence="1 2" key="2">
    <citation type="journal article" date="2022" name="Mol. Ecol. Resour.">
        <title>The genomes of chicory, endive, great burdock and yacon provide insights into Asteraceae paleo-polyploidization history and plant inulin production.</title>
        <authorList>
            <person name="Fan W."/>
            <person name="Wang S."/>
            <person name="Wang H."/>
            <person name="Wang A."/>
            <person name="Jiang F."/>
            <person name="Liu H."/>
            <person name="Zhao H."/>
            <person name="Xu D."/>
            <person name="Zhang Y."/>
        </authorList>
    </citation>
    <scope>NUCLEOTIDE SEQUENCE [LARGE SCALE GENOMIC DNA]</scope>
    <source>
        <strain evidence="2">cv. Yunnan</strain>
        <tissue evidence="1">Leaves</tissue>
    </source>
</reference>
<gene>
    <name evidence="1" type="ORF">L1987_19373</name>
</gene>
<comment type="caution">
    <text evidence="1">The sequence shown here is derived from an EMBL/GenBank/DDBJ whole genome shotgun (WGS) entry which is preliminary data.</text>
</comment>